<accession>A0ABY2SDL8</accession>
<comment type="caution">
    <text evidence="8">The sequence shown here is derived from an EMBL/GenBank/DDBJ whole genome shotgun (WGS) entry which is preliminary data.</text>
</comment>
<organism evidence="8 9">
    <name type="scientific">Martelella alba</name>
    <dbReference type="NCBI Taxonomy" id="2590451"/>
    <lineage>
        <taxon>Bacteria</taxon>
        <taxon>Pseudomonadati</taxon>
        <taxon>Pseudomonadota</taxon>
        <taxon>Alphaproteobacteria</taxon>
        <taxon>Hyphomicrobiales</taxon>
        <taxon>Aurantimonadaceae</taxon>
        <taxon>Martelella</taxon>
    </lineage>
</organism>
<evidence type="ECO:0000313" key="8">
    <source>
        <dbReference type="EMBL" id="TKI02581.1"/>
    </source>
</evidence>
<dbReference type="PANTHER" id="PTHR43124:SF10">
    <property type="entry name" value="PURINE EFFLUX PUMP PBUE"/>
    <property type="match status" value="1"/>
</dbReference>
<feature type="transmembrane region" description="Helical" evidence="6">
    <location>
        <begin position="240"/>
        <end position="258"/>
    </location>
</feature>
<feature type="transmembrane region" description="Helical" evidence="6">
    <location>
        <begin position="128"/>
        <end position="150"/>
    </location>
</feature>
<dbReference type="PANTHER" id="PTHR43124">
    <property type="entry name" value="PURINE EFFLUX PUMP PBUE"/>
    <property type="match status" value="1"/>
</dbReference>
<keyword evidence="5 6" id="KW-0472">Membrane</keyword>
<dbReference type="InterPro" id="IPR036259">
    <property type="entry name" value="MFS_trans_sf"/>
</dbReference>
<feature type="domain" description="Major facilitator superfamily (MFS) profile" evidence="7">
    <location>
        <begin position="4"/>
        <end position="381"/>
    </location>
</feature>
<evidence type="ECO:0000256" key="3">
    <source>
        <dbReference type="ARBA" id="ARBA00022692"/>
    </source>
</evidence>
<reference evidence="8 9" key="1">
    <citation type="submission" date="2019-04" db="EMBL/GenBank/DDBJ databases">
        <authorList>
            <person name="Li M."/>
            <person name="Gao C."/>
        </authorList>
    </citation>
    <scope>NUCLEOTIDE SEQUENCE [LARGE SCALE GENOMIC DNA]</scope>
    <source>
        <strain evidence="8 9">BGMRC 2031</strain>
    </source>
</reference>
<dbReference type="Pfam" id="PF07690">
    <property type="entry name" value="MFS_1"/>
    <property type="match status" value="1"/>
</dbReference>
<keyword evidence="2" id="KW-1003">Cell membrane</keyword>
<evidence type="ECO:0000256" key="1">
    <source>
        <dbReference type="ARBA" id="ARBA00004651"/>
    </source>
</evidence>
<dbReference type="CDD" id="cd17324">
    <property type="entry name" value="MFS_NepI_like"/>
    <property type="match status" value="1"/>
</dbReference>
<keyword evidence="4 6" id="KW-1133">Transmembrane helix</keyword>
<evidence type="ECO:0000256" key="5">
    <source>
        <dbReference type="ARBA" id="ARBA00023136"/>
    </source>
</evidence>
<sequence length="381" mass="40313">MLRRLWPLSLGAFALGLDAYVLAGLLPEMAKELHTSQARVGLGVAIFTAAYAVSAPLLASFASRYSTRFALLSGLLLFSIGNVVTMLAPSLSVLLIARLIAGVGAGLYSPVASSSAAGMVDESQKGRALSLVLAGLSMGTALGVPIGLLIEHGFGWRWTIGLITSLGIIATISIICRRSDEFPFLPTIPWRERFASLRTRFPLLTLVVTLWTGVASLGLYTYIAEVCFERGFSPYVDGLIWLWGLGGMVGALLIGRILDKYLSPPRATLALLVSLGIGFLLFGYAPLPAAMVGCFIWGLSGWASVAPQQHALVTHSPEHSTSLIAWNSSINYLGSAIGVAIGSAALTTQLSAYWLPMGALLVVVIAAISHVVKMLTPPVYI</sequence>
<evidence type="ECO:0000313" key="9">
    <source>
        <dbReference type="Proteomes" id="UP000305202"/>
    </source>
</evidence>
<feature type="transmembrane region" description="Helical" evidence="6">
    <location>
        <begin position="353"/>
        <end position="372"/>
    </location>
</feature>
<feature type="transmembrane region" description="Helical" evidence="6">
    <location>
        <begin position="270"/>
        <end position="303"/>
    </location>
</feature>
<feature type="transmembrane region" description="Helical" evidence="6">
    <location>
        <begin position="201"/>
        <end position="220"/>
    </location>
</feature>
<name>A0ABY2SDL8_9HYPH</name>
<feature type="transmembrane region" description="Helical" evidence="6">
    <location>
        <begin position="95"/>
        <end position="116"/>
    </location>
</feature>
<keyword evidence="9" id="KW-1185">Reference proteome</keyword>
<dbReference type="InterPro" id="IPR050189">
    <property type="entry name" value="MFS_Efflux_Transporters"/>
</dbReference>
<dbReference type="Proteomes" id="UP000305202">
    <property type="component" value="Unassembled WGS sequence"/>
</dbReference>
<protein>
    <submittedName>
        <fullName evidence="8">MFS transporter</fullName>
    </submittedName>
</protein>
<evidence type="ECO:0000256" key="2">
    <source>
        <dbReference type="ARBA" id="ARBA00022475"/>
    </source>
</evidence>
<dbReference type="RefSeq" id="WP_136992938.1">
    <property type="nucleotide sequence ID" value="NZ_SZPQ01000069.1"/>
</dbReference>
<feature type="transmembrane region" description="Helical" evidence="6">
    <location>
        <begin position="69"/>
        <end position="89"/>
    </location>
</feature>
<keyword evidence="3 6" id="KW-0812">Transmembrane</keyword>
<dbReference type="InterPro" id="IPR011701">
    <property type="entry name" value="MFS"/>
</dbReference>
<dbReference type="SUPFAM" id="SSF103473">
    <property type="entry name" value="MFS general substrate transporter"/>
    <property type="match status" value="1"/>
</dbReference>
<feature type="transmembrane region" description="Helical" evidence="6">
    <location>
        <begin position="39"/>
        <end position="62"/>
    </location>
</feature>
<evidence type="ECO:0000256" key="6">
    <source>
        <dbReference type="SAM" id="Phobius"/>
    </source>
</evidence>
<proteinExistence type="predicted"/>
<dbReference type="Gene3D" id="1.20.1250.20">
    <property type="entry name" value="MFS general substrate transporter like domains"/>
    <property type="match status" value="1"/>
</dbReference>
<evidence type="ECO:0000256" key="4">
    <source>
        <dbReference type="ARBA" id="ARBA00022989"/>
    </source>
</evidence>
<evidence type="ECO:0000259" key="7">
    <source>
        <dbReference type="PROSITE" id="PS50850"/>
    </source>
</evidence>
<dbReference type="PROSITE" id="PS50850">
    <property type="entry name" value="MFS"/>
    <property type="match status" value="1"/>
</dbReference>
<feature type="transmembrane region" description="Helical" evidence="6">
    <location>
        <begin position="323"/>
        <end position="346"/>
    </location>
</feature>
<gene>
    <name evidence="8" type="ORF">FCN80_24480</name>
</gene>
<dbReference type="EMBL" id="SZPQ01000069">
    <property type="protein sequence ID" value="TKI02581.1"/>
    <property type="molecule type" value="Genomic_DNA"/>
</dbReference>
<comment type="subcellular location">
    <subcellularLocation>
        <location evidence="1">Cell membrane</location>
        <topology evidence="1">Multi-pass membrane protein</topology>
    </subcellularLocation>
</comment>
<feature type="transmembrane region" description="Helical" evidence="6">
    <location>
        <begin position="156"/>
        <end position="176"/>
    </location>
</feature>
<dbReference type="InterPro" id="IPR020846">
    <property type="entry name" value="MFS_dom"/>
</dbReference>